<gene>
    <name evidence="4" type="ORF">HGA10_01085</name>
</gene>
<dbReference type="Proteomes" id="UP000572007">
    <property type="component" value="Unassembled WGS sequence"/>
</dbReference>
<dbReference type="AlphaFoldDB" id="A0A846VZN4"/>
<dbReference type="InterPro" id="IPR003399">
    <property type="entry name" value="Mce/MlaD"/>
</dbReference>
<name>A0A846VZN4_9NOCA</name>
<dbReference type="Pfam" id="PF02470">
    <property type="entry name" value="MlaD"/>
    <property type="match status" value="1"/>
</dbReference>
<proteinExistence type="predicted"/>
<sequence>MTTSPALQREVARSPSRTPRVLHGPRHLTPKIGGRPSVSGHPEPTSRTRSTPTTCRARNQLSLRWRGRFRHLFLIVVVACTVLGCGTTLPGTGEPTYRLRIEFASVLNLPQGAKVIADGVRVGKLSSVTLSENGYATAEVEIDDAVRLPVGTTAELRQSTPLGDVHIALTEPRESTTGTLGPGATIPLADTARAPAIEDILATLSVFIGTGAVTDLQDIVTTMNGVLPADPRDTARLSETLGTDLSDLADHLDSVDAILDGLGATLEDGVLDNAPVLAELLTPYGVTQTTDAINAQIGVIFVLTALGPVAPSAAWLGPLLGSLDATTAAVVPMLFGSRPFDTSSPSNLKTLVDLIHTRVLPFAQRGPKVDVVEIGVTGAMSTDEQTARIVDLLRMIGAVR</sequence>
<evidence type="ECO:0000313" key="4">
    <source>
        <dbReference type="EMBL" id="NKX85907.1"/>
    </source>
</evidence>
<dbReference type="PANTHER" id="PTHR33371:SF15">
    <property type="entry name" value="LIPOPROTEIN LPRN"/>
    <property type="match status" value="1"/>
</dbReference>
<keyword evidence="2" id="KW-0812">Transmembrane</keyword>
<dbReference type="InterPro" id="IPR052336">
    <property type="entry name" value="MlaD_Phospholipid_Transporter"/>
</dbReference>
<feature type="domain" description="Mce/MlaD" evidence="3">
    <location>
        <begin position="95"/>
        <end position="171"/>
    </location>
</feature>
<evidence type="ECO:0000256" key="1">
    <source>
        <dbReference type="SAM" id="MobiDB-lite"/>
    </source>
</evidence>
<dbReference type="PANTHER" id="PTHR33371">
    <property type="entry name" value="INTERMEMBRANE PHOSPHOLIPID TRANSPORT SYSTEM BINDING PROTEIN MLAD-RELATED"/>
    <property type="match status" value="1"/>
</dbReference>
<dbReference type="GO" id="GO:0005576">
    <property type="term" value="C:extracellular region"/>
    <property type="evidence" value="ECO:0007669"/>
    <property type="project" value="TreeGrafter"/>
</dbReference>
<dbReference type="EMBL" id="JAAXOM010000001">
    <property type="protein sequence ID" value="NKX85907.1"/>
    <property type="molecule type" value="Genomic_DNA"/>
</dbReference>
<feature type="region of interest" description="Disordered" evidence="1">
    <location>
        <begin position="1"/>
        <end position="54"/>
    </location>
</feature>
<keyword evidence="2" id="KW-0472">Membrane</keyword>
<organism evidence="4 5">
    <name type="scientific">Nocardia coubleae</name>
    <dbReference type="NCBI Taxonomy" id="356147"/>
    <lineage>
        <taxon>Bacteria</taxon>
        <taxon>Bacillati</taxon>
        <taxon>Actinomycetota</taxon>
        <taxon>Actinomycetes</taxon>
        <taxon>Mycobacteriales</taxon>
        <taxon>Nocardiaceae</taxon>
        <taxon>Nocardia</taxon>
    </lineage>
</organism>
<evidence type="ECO:0000313" key="5">
    <source>
        <dbReference type="Proteomes" id="UP000572007"/>
    </source>
</evidence>
<reference evidence="4 5" key="1">
    <citation type="submission" date="2020-04" db="EMBL/GenBank/DDBJ databases">
        <title>MicrobeNet Type strains.</title>
        <authorList>
            <person name="Nicholson A.C."/>
        </authorList>
    </citation>
    <scope>NUCLEOTIDE SEQUENCE [LARGE SCALE GENOMIC DNA]</scope>
    <source>
        <strain evidence="4 5">DSM 44960</strain>
    </source>
</reference>
<evidence type="ECO:0000259" key="3">
    <source>
        <dbReference type="Pfam" id="PF02470"/>
    </source>
</evidence>
<comment type="caution">
    <text evidence="4">The sequence shown here is derived from an EMBL/GenBank/DDBJ whole genome shotgun (WGS) entry which is preliminary data.</text>
</comment>
<keyword evidence="2" id="KW-1133">Transmembrane helix</keyword>
<accession>A0A846VZN4</accession>
<evidence type="ECO:0000256" key="2">
    <source>
        <dbReference type="SAM" id="Phobius"/>
    </source>
</evidence>
<feature type="compositionally biased region" description="Low complexity" evidence="1">
    <location>
        <begin position="45"/>
        <end position="54"/>
    </location>
</feature>
<keyword evidence="5" id="KW-1185">Reference proteome</keyword>
<feature type="transmembrane region" description="Helical" evidence="2">
    <location>
        <begin position="72"/>
        <end position="91"/>
    </location>
</feature>
<protein>
    <submittedName>
        <fullName evidence="4">MCE family protein</fullName>
    </submittedName>
</protein>